<evidence type="ECO:0000256" key="1">
    <source>
        <dbReference type="SAM" id="MobiDB-lite"/>
    </source>
</evidence>
<dbReference type="EMBL" id="CM018039">
    <property type="protein sequence ID" value="KAA8536901.1"/>
    <property type="molecule type" value="Genomic_DNA"/>
</dbReference>
<feature type="region of interest" description="Disordered" evidence="1">
    <location>
        <begin position="37"/>
        <end position="83"/>
    </location>
</feature>
<proteinExistence type="predicted"/>
<dbReference type="OrthoDB" id="1531937at2759"/>
<keyword evidence="4" id="KW-1185">Reference proteome</keyword>
<reference evidence="3 4" key="1">
    <citation type="submission" date="2019-09" db="EMBL/GenBank/DDBJ databases">
        <title>A chromosome-level genome assembly of the Chinese tupelo Nyssa sinensis.</title>
        <authorList>
            <person name="Yang X."/>
            <person name="Kang M."/>
            <person name="Yang Y."/>
            <person name="Xiong H."/>
            <person name="Wang M."/>
            <person name="Zhang Z."/>
            <person name="Wang Z."/>
            <person name="Wu H."/>
            <person name="Ma T."/>
            <person name="Liu J."/>
            <person name="Xi Z."/>
        </authorList>
    </citation>
    <scope>NUCLEOTIDE SEQUENCE [LARGE SCALE GENOMIC DNA]</scope>
    <source>
        <strain evidence="3">J267</strain>
        <tissue evidence="3">Leaf</tissue>
    </source>
</reference>
<gene>
    <name evidence="3" type="ORF">F0562_029379</name>
</gene>
<feature type="compositionally biased region" description="Basic and acidic residues" evidence="1">
    <location>
        <begin position="42"/>
        <end position="59"/>
    </location>
</feature>
<protein>
    <submittedName>
        <fullName evidence="3">Uncharacterized protein</fullName>
    </submittedName>
</protein>
<evidence type="ECO:0000313" key="3">
    <source>
        <dbReference type="EMBL" id="KAA8536901.1"/>
    </source>
</evidence>
<feature type="chain" id="PRO_5023868376" evidence="2">
    <location>
        <begin position="24"/>
        <end position="150"/>
    </location>
</feature>
<keyword evidence="2" id="KW-0732">Signal</keyword>
<feature type="region of interest" description="Disordered" evidence="1">
    <location>
        <begin position="119"/>
        <end position="150"/>
    </location>
</feature>
<evidence type="ECO:0000313" key="4">
    <source>
        <dbReference type="Proteomes" id="UP000325577"/>
    </source>
</evidence>
<accession>A0A5J5B6V5</accession>
<dbReference type="Proteomes" id="UP000325577">
    <property type="component" value="Linkage Group LG16"/>
</dbReference>
<evidence type="ECO:0000256" key="2">
    <source>
        <dbReference type="SAM" id="SignalP"/>
    </source>
</evidence>
<feature type="signal peptide" evidence="2">
    <location>
        <begin position="1"/>
        <end position="23"/>
    </location>
</feature>
<name>A0A5J5B6V5_9ASTE</name>
<sequence>MYRGLAICHRLFDFIMQMLAAQAVKLVTLGPPVPHVDASENIESRMPCEDKSPLPKADSEQAGATEKDDNELPPLQEQDDAKKLSEEVVVKITVEPQTRAPEKVVSFNENVEEIIPVKKKKKKKAPQKLPSMESEKEEEQIPLKSILKGH</sequence>
<organism evidence="3 4">
    <name type="scientific">Nyssa sinensis</name>
    <dbReference type="NCBI Taxonomy" id="561372"/>
    <lineage>
        <taxon>Eukaryota</taxon>
        <taxon>Viridiplantae</taxon>
        <taxon>Streptophyta</taxon>
        <taxon>Embryophyta</taxon>
        <taxon>Tracheophyta</taxon>
        <taxon>Spermatophyta</taxon>
        <taxon>Magnoliopsida</taxon>
        <taxon>eudicotyledons</taxon>
        <taxon>Gunneridae</taxon>
        <taxon>Pentapetalae</taxon>
        <taxon>asterids</taxon>
        <taxon>Cornales</taxon>
        <taxon>Nyssaceae</taxon>
        <taxon>Nyssa</taxon>
    </lineage>
</organism>
<dbReference type="AlphaFoldDB" id="A0A5J5B6V5"/>